<protein>
    <recommendedName>
        <fullName evidence="2">Bulb-type lectin domain-containing protein</fullName>
    </recommendedName>
</protein>
<feature type="domain" description="Bulb-type lectin" evidence="2">
    <location>
        <begin position="55"/>
        <end position="189"/>
    </location>
</feature>
<dbReference type="PROSITE" id="PS50927">
    <property type="entry name" value="BULB_LECTIN"/>
    <property type="match status" value="1"/>
</dbReference>
<dbReference type="EMBL" id="JBHFFA010000008">
    <property type="protein sequence ID" value="KAL2610439.1"/>
    <property type="molecule type" value="Genomic_DNA"/>
</dbReference>
<dbReference type="Gene3D" id="2.90.10.10">
    <property type="entry name" value="Bulb-type lectin domain"/>
    <property type="match status" value="2"/>
</dbReference>
<name>A0ABD1XNU3_9MARC</name>
<reference evidence="3 4" key="1">
    <citation type="submission" date="2024-09" db="EMBL/GenBank/DDBJ databases">
        <title>Chromosome-scale assembly of Riccia fluitans.</title>
        <authorList>
            <person name="Paukszto L."/>
            <person name="Sawicki J."/>
            <person name="Karawczyk K."/>
            <person name="Piernik-Szablinska J."/>
            <person name="Szczecinska M."/>
            <person name="Mazdziarz M."/>
        </authorList>
    </citation>
    <scope>NUCLEOTIDE SEQUENCE [LARGE SCALE GENOMIC DNA]</scope>
    <source>
        <strain evidence="3">Rf_01</strain>
        <tissue evidence="3">Aerial parts of the thallus</tissue>
    </source>
</reference>
<feature type="chain" id="PRO_5044775191" description="Bulb-type lectin domain-containing protein" evidence="1">
    <location>
        <begin position="23"/>
        <end position="384"/>
    </location>
</feature>
<gene>
    <name evidence="3" type="ORF">R1flu_029012</name>
</gene>
<evidence type="ECO:0000256" key="1">
    <source>
        <dbReference type="SAM" id="SignalP"/>
    </source>
</evidence>
<accession>A0ABD1XNU3</accession>
<organism evidence="3 4">
    <name type="scientific">Riccia fluitans</name>
    <dbReference type="NCBI Taxonomy" id="41844"/>
    <lineage>
        <taxon>Eukaryota</taxon>
        <taxon>Viridiplantae</taxon>
        <taxon>Streptophyta</taxon>
        <taxon>Embryophyta</taxon>
        <taxon>Marchantiophyta</taxon>
        <taxon>Marchantiopsida</taxon>
        <taxon>Marchantiidae</taxon>
        <taxon>Marchantiales</taxon>
        <taxon>Ricciaceae</taxon>
        <taxon>Riccia</taxon>
    </lineage>
</organism>
<sequence length="384" mass="41774">MVCSTAMLVIGLLICTFVLCSSENVLPQHEKFVLKFRRGGMVCTNEQSGLTCTSPRAHHDQGTVSSHRNIFSSERDGDYALGFERASDDSWFLSIYAYHPSNGTAGSSIWRASSVDGSEVQVPSNSSLVFLQSGNLELRGSEGGLQWTPNTWGLGVTELVFFFRGSSKSAGGNLILFDSANQLVWQSMRPLKTNELRLGMASRSDIVCTSGESSGMDCNPALEFPMNPSRGTGNHRNVISYNGDGKYALGIERLADTATFFLSIYIWNQSSGTATGPSIWRASHGRSSIPVAVDEHAIVAFRRNGAFELRDHSNKLLWTTGQTGASELGFNFDTGDLFLYNREGSIIWRSGGEASLQYVALFVSPTTEYPVPKLNPGSRALAMA</sequence>
<comment type="caution">
    <text evidence="3">The sequence shown here is derived from an EMBL/GenBank/DDBJ whole genome shotgun (WGS) entry which is preliminary data.</text>
</comment>
<feature type="signal peptide" evidence="1">
    <location>
        <begin position="1"/>
        <end position="22"/>
    </location>
</feature>
<dbReference type="SUPFAM" id="SSF51110">
    <property type="entry name" value="alpha-D-mannose-specific plant lectins"/>
    <property type="match status" value="2"/>
</dbReference>
<evidence type="ECO:0000313" key="3">
    <source>
        <dbReference type="EMBL" id="KAL2610439.1"/>
    </source>
</evidence>
<keyword evidence="1" id="KW-0732">Signal</keyword>
<evidence type="ECO:0000259" key="2">
    <source>
        <dbReference type="PROSITE" id="PS50927"/>
    </source>
</evidence>
<dbReference type="AlphaFoldDB" id="A0ABD1XNU3"/>
<proteinExistence type="predicted"/>
<keyword evidence="4" id="KW-1185">Reference proteome</keyword>
<evidence type="ECO:0000313" key="4">
    <source>
        <dbReference type="Proteomes" id="UP001605036"/>
    </source>
</evidence>
<dbReference type="Proteomes" id="UP001605036">
    <property type="component" value="Unassembled WGS sequence"/>
</dbReference>
<dbReference type="InterPro" id="IPR001480">
    <property type="entry name" value="Bulb-type_lectin_dom"/>
</dbReference>
<dbReference type="InterPro" id="IPR036426">
    <property type="entry name" value="Bulb-type_lectin_dom_sf"/>
</dbReference>